<reference evidence="5" key="1">
    <citation type="submission" date="2020-03" db="EMBL/GenBank/DDBJ databases">
        <title>Solimonas marina sp. nov., isolated from deep seawater of the Pacific Ocean.</title>
        <authorList>
            <person name="Liu X."/>
            <person name="Lai Q."/>
            <person name="Sun F."/>
            <person name="Gai Y."/>
            <person name="Li G."/>
            <person name="Shao Z."/>
        </authorList>
    </citation>
    <scope>NUCLEOTIDE SEQUENCE</scope>
    <source>
        <strain evidence="5">C16B3</strain>
    </source>
</reference>
<evidence type="ECO:0000313" key="5">
    <source>
        <dbReference type="EMBL" id="NKF22350.1"/>
    </source>
</evidence>
<dbReference type="SUPFAM" id="SSF46894">
    <property type="entry name" value="C-terminal effector domain of the bipartite response regulators"/>
    <property type="match status" value="1"/>
</dbReference>
<evidence type="ECO:0000259" key="4">
    <source>
        <dbReference type="PROSITE" id="PS50043"/>
    </source>
</evidence>
<protein>
    <submittedName>
        <fullName evidence="5">Response regulator transcription factor</fullName>
    </submittedName>
</protein>
<gene>
    <name evidence="5" type="ORF">G7Y82_08465</name>
</gene>
<proteinExistence type="predicted"/>
<dbReference type="Pfam" id="PF00196">
    <property type="entry name" value="GerE"/>
    <property type="match status" value="1"/>
</dbReference>
<evidence type="ECO:0000256" key="2">
    <source>
        <dbReference type="ARBA" id="ARBA00023125"/>
    </source>
</evidence>
<dbReference type="SMART" id="SM00421">
    <property type="entry name" value="HTH_LUXR"/>
    <property type="match status" value="1"/>
</dbReference>
<keyword evidence="6" id="KW-1185">Reference proteome</keyword>
<keyword evidence="1" id="KW-0805">Transcription regulation</keyword>
<dbReference type="EMBL" id="JAAVXB010000004">
    <property type="protein sequence ID" value="NKF22350.1"/>
    <property type="molecule type" value="Genomic_DNA"/>
</dbReference>
<dbReference type="RefSeq" id="WP_168147619.1">
    <property type="nucleotide sequence ID" value="NZ_JAAVXB010000004.1"/>
</dbReference>
<dbReference type="PRINTS" id="PR00038">
    <property type="entry name" value="HTHLUXR"/>
</dbReference>
<keyword evidence="2" id="KW-0238">DNA-binding</keyword>
<dbReference type="InterPro" id="IPR016032">
    <property type="entry name" value="Sig_transdc_resp-reg_C-effctor"/>
</dbReference>
<dbReference type="InterPro" id="IPR036388">
    <property type="entry name" value="WH-like_DNA-bd_sf"/>
</dbReference>
<evidence type="ECO:0000256" key="3">
    <source>
        <dbReference type="ARBA" id="ARBA00023163"/>
    </source>
</evidence>
<dbReference type="PANTHER" id="PTHR44688">
    <property type="entry name" value="DNA-BINDING TRANSCRIPTIONAL ACTIVATOR DEVR_DOSR"/>
    <property type="match status" value="1"/>
</dbReference>
<dbReference type="Proteomes" id="UP000653472">
    <property type="component" value="Unassembled WGS sequence"/>
</dbReference>
<feature type="domain" description="HTH luxR-type" evidence="4">
    <location>
        <begin position="232"/>
        <end position="297"/>
    </location>
</feature>
<dbReference type="CDD" id="cd06170">
    <property type="entry name" value="LuxR_C_like"/>
    <property type="match status" value="1"/>
</dbReference>
<dbReference type="GO" id="GO:0006355">
    <property type="term" value="P:regulation of DNA-templated transcription"/>
    <property type="evidence" value="ECO:0007669"/>
    <property type="project" value="InterPro"/>
</dbReference>
<name>A0A969WCJ9_9GAMM</name>
<evidence type="ECO:0000313" key="6">
    <source>
        <dbReference type="Proteomes" id="UP000653472"/>
    </source>
</evidence>
<dbReference type="PROSITE" id="PS50043">
    <property type="entry name" value="HTH_LUXR_2"/>
    <property type="match status" value="1"/>
</dbReference>
<dbReference type="PANTHER" id="PTHR44688:SF16">
    <property type="entry name" value="DNA-BINDING TRANSCRIPTIONAL ACTIVATOR DEVR_DOSR"/>
    <property type="match status" value="1"/>
</dbReference>
<keyword evidence="3" id="KW-0804">Transcription</keyword>
<comment type="caution">
    <text evidence="5">The sequence shown here is derived from an EMBL/GenBank/DDBJ whole genome shotgun (WGS) entry which is preliminary data.</text>
</comment>
<evidence type="ECO:0000256" key="1">
    <source>
        <dbReference type="ARBA" id="ARBA00023015"/>
    </source>
</evidence>
<dbReference type="GO" id="GO:0003677">
    <property type="term" value="F:DNA binding"/>
    <property type="evidence" value="ECO:0007669"/>
    <property type="project" value="UniProtKB-KW"/>
</dbReference>
<dbReference type="AlphaFoldDB" id="A0A969WCJ9"/>
<dbReference type="InterPro" id="IPR000792">
    <property type="entry name" value="Tscrpt_reg_LuxR_C"/>
</dbReference>
<dbReference type="Gene3D" id="1.10.10.10">
    <property type="entry name" value="Winged helix-like DNA-binding domain superfamily/Winged helix DNA-binding domain"/>
    <property type="match status" value="1"/>
</dbReference>
<organism evidence="5 6">
    <name type="scientific">Solimonas marina</name>
    <dbReference type="NCBI Taxonomy" id="2714601"/>
    <lineage>
        <taxon>Bacteria</taxon>
        <taxon>Pseudomonadati</taxon>
        <taxon>Pseudomonadota</taxon>
        <taxon>Gammaproteobacteria</taxon>
        <taxon>Nevskiales</taxon>
        <taxon>Nevskiaceae</taxon>
        <taxon>Solimonas</taxon>
    </lineage>
</organism>
<sequence length="302" mass="33473">MEGDSHRDLDRLIEAVYAAAFDADWTSFRVESLRLICEWAHAPAGAWWTHARDGRHGEFACWPAEREIGESAFAGLDLGIGRREQVLRKADGDLFDGLALAVGHRGSHLRSVLLLERGDCDFDFDALRRAAGHLAQASSLALGQFVKRDEWLQALGRASRGSAALVDSHGVIYASSKRFVELIAAETGQSSMERLPFALPVDTLEDSASFEVGSLHFRLTRDGGLFLLNARRPHPLDVLSPREQEIARALALGKTFKSVAREYQIAISTVANHASRIYRKLGLYRREELVELLRRAVDSKAA</sequence>
<accession>A0A969WCJ9</accession>